<gene>
    <name evidence="2" type="ORF">LCGC14_0746310</name>
</gene>
<comment type="caution">
    <text evidence="2">The sequence shown here is derived from an EMBL/GenBank/DDBJ whole genome shotgun (WGS) entry which is preliminary data.</text>
</comment>
<accession>A0A0F9SQC1</accession>
<evidence type="ECO:0000313" key="2">
    <source>
        <dbReference type="EMBL" id="KKN39161.1"/>
    </source>
</evidence>
<sequence>MTRKEPTPPPAGAVKPPPPPAPPSAQAGTAVTKMEPEENSKLLDMAKTPQERAFAFDQLTRRRQEQMVRRAAQEIALMSWGKDLSQAARAAVAFFAYECGTNPVTHWIVLGGNLYDTSLLWFDLATSQPDYEGYEARHINDDDRLDDASRAERRSLRAKYNIPEDVKGACIVTIWKRLASGQIRAFTGVNHAGNRMGFNARKGAAGLIKDPIGEQDPGKTAETRAFRRAAKRCWPIWRFKRDIPENEGLNVEELARGEINELLTAEGAEASKAQPGKLDNVAHYIPVPGADGLQIRTTEGDRLPVESLKAIEHGYPGGGKIETVEGLGSAGGAFELINEVLLICDGCGNHDSIADPTDLHPTPECSGGCGERMRPMTAEEIHERKIRQEDAEMVKE</sequence>
<proteinExistence type="predicted"/>
<feature type="compositionally biased region" description="Pro residues" evidence="1">
    <location>
        <begin position="7"/>
        <end position="23"/>
    </location>
</feature>
<organism evidence="2">
    <name type="scientific">marine sediment metagenome</name>
    <dbReference type="NCBI Taxonomy" id="412755"/>
    <lineage>
        <taxon>unclassified sequences</taxon>
        <taxon>metagenomes</taxon>
        <taxon>ecological metagenomes</taxon>
    </lineage>
</organism>
<dbReference type="EMBL" id="LAZR01001780">
    <property type="protein sequence ID" value="KKN39161.1"/>
    <property type="molecule type" value="Genomic_DNA"/>
</dbReference>
<name>A0A0F9SQC1_9ZZZZ</name>
<evidence type="ECO:0000256" key="1">
    <source>
        <dbReference type="SAM" id="MobiDB-lite"/>
    </source>
</evidence>
<protein>
    <submittedName>
        <fullName evidence="2">Uncharacterized protein</fullName>
    </submittedName>
</protein>
<feature type="region of interest" description="Disordered" evidence="1">
    <location>
        <begin position="1"/>
        <end position="42"/>
    </location>
</feature>
<dbReference type="AlphaFoldDB" id="A0A0F9SQC1"/>
<reference evidence="2" key="1">
    <citation type="journal article" date="2015" name="Nature">
        <title>Complex archaea that bridge the gap between prokaryotes and eukaryotes.</title>
        <authorList>
            <person name="Spang A."/>
            <person name="Saw J.H."/>
            <person name="Jorgensen S.L."/>
            <person name="Zaremba-Niedzwiedzka K."/>
            <person name="Martijn J."/>
            <person name="Lind A.E."/>
            <person name="van Eijk R."/>
            <person name="Schleper C."/>
            <person name="Guy L."/>
            <person name="Ettema T.J."/>
        </authorList>
    </citation>
    <scope>NUCLEOTIDE SEQUENCE</scope>
</reference>